<protein>
    <submittedName>
        <fullName evidence="4">Flp pilus assembly protein TadD</fullName>
    </submittedName>
</protein>
<dbReference type="EMBL" id="QUNI01000018">
    <property type="protein sequence ID" value="REG90808.1"/>
    <property type="molecule type" value="Genomic_DNA"/>
</dbReference>
<dbReference type="Proteomes" id="UP000257136">
    <property type="component" value="Unassembled WGS sequence"/>
</dbReference>
<dbReference type="AlphaFoldDB" id="A0A3E0DXR2"/>
<gene>
    <name evidence="4" type="ORF">C8P67_11820</name>
</gene>
<comment type="caution">
    <text evidence="4">The sequence shown here is derived from an EMBL/GenBank/DDBJ whole genome shotgun (WGS) entry which is preliminary data.</text>
</comment>
<feature type="region of interest" description="Disordered" evidence="3">
    <location>
        <begin position="207"/>
        <end position="226"/>
    </location>
</feature>
<dbReference type="GO" id="GO:0035269">
    <property type="term" value="P:protein O-linked glycosylation via mannose"/>
    <property type="evidence" value="ECO:0007669"/>
    <property type="project" value="TreeGrafter"/>
</dbReference>
<dbReference type="Gene3D" id="1.25.40.10">
    <property type="entry name" value="Tetratricopeptide repeat domain"/>
    <property type="match status" value="3"/>
</dbReference>
<reference evidence="4 5" key="1">
    <citation type="submission" date="2018-08" db="EMBL/GenBank/DDBJ databases">
        <title>Genomic Encyclopedia of Archaeal and Bacterial Type Strains, Phase II (KMG-II): from individual species to whole genera.</title>
        <authorList>
            <person name="Goeker M."/>
        </authorList>
    </citation>
    <scope>NUCLEOTIDE SEQUENCE [LARGE SCALE GENOMIC DNA]</scope>
    <source>
        <strain evidence="4 5">DSM 100880</strain>
    </source>
</reference>
<dbReference type="PANTHER" id="PTHR44395">
    <property type="match status" value="1"/>
</dbReference>
<feature type="coiled-coil region" evidence="2">
    <location>
        <begin position="11"/>
        <end position="38"/>
    </location>
</feature>
<feature type="repeat" description="TPR" evidence="1">
    <location>
        <begin position="231"/>
        <end position="264"/>
    </location>
</feature>
<feature type="repeat" description="TPR" evidence="1">
    <location>
        <begin position="299"/>
        <end position="332"/>
    </location>
</feature>
<accession>A0A3E0DXR2</accession>
<dbReference type="GO" id="GO:0000030">
    <property type="term" value="F:mannosyltransferase activity"/>
    <property type="evidence" value="ECO:0007669"/>
    <property type="project" value="TreeGrafter"/>
</dbReference>
<sequence>MKKNYFIVLILLLFTGTIEAQKEKIKEAEKEMSSGNLQNAIYILKSIEYQVYNSKDEEKAQYYFVQGSAFLGLADKKTDASKNLVLAGKSFRETIKIESESGKRRYTGQIQSSFKSIKDKLVTIAVNDSKEKKYIDSANERYEAYLIDPKDTINLYNSAIAFVNGKDYAAALKHYETLKTINFSGIGTNYFATNKKTKTEENFLTENDRDLSLQAGTHEKPRTEKRASKRGEIYKNMALLYFQNGDREKAKKVISDARIKNPEDIFLALAEADLFLETKDYQSYKKVIDPIVKKNPTDVDLAYNLGVLSAKAKNTSDAENFYLKAITLNPNYINAYINLSVLKLEEATAINADMDKLGTSPVEMKKYDALKLKRDDKYKSTIPYLQKAIEIDPNDSYVSQNLLSVYNALEMTAEYKELKAKLY</sequence>
<dbReference type="OrthoDB" id="1149028at2"/>
<evidence type="ECO:0000256" key="1">
    <source>
        <dbReference type="PROSITE-ProRule" id="PRU00339"/>
    </source>
</evidence>
<evidence type="ECO:0000256" key="3">
    <source>
        <dbReference type="SAM" id="MobiDB-lite"/>
    </source>
</evidence>
<dbReference type="PANTHER" id="PTHR44395:SF1">
    <property type="entry name" value="PROTEIN O-MANNOSYL-TRANSFERASE TMTC3"/>
    <property type="match status" value="1"/>
</dbReference>
<dbReference type="SMART" id="SM00028">
    <property type="entry name" value="TPR"/>
    <property type="match status" value="3"/>
</dbReference>
<name>A0A3E0DXR2_9FLAO</name>
<dbReference type="Pfam" id="PF13181">
    <property type="entry name" value="TPR_8"/>
    <property type="match status" value="1"/>
</dbReference>
<dbReference type="PROSITE" id="PS50005">
    <property type="entry name" value="TPR"/>
    <property type="match status" value="2"/>
</dbReference>
<keyword evidence="5" id="KW-1185">Reference proteome</keyword>
<evidence type="ECO:0000256" key="2">
    <source>
        <dbReference type="SAM" id="Coils"/>
    </source>
</evidence>
<dbReference type="SUPFAM" id="SSF48452">
    <property type="entry name" value="TPR-like"/>
    <property type="match status" value="1"/>
</dbReference>
<evidence type="ECO:0000313" key="4">
    <source>
        <dbReference type="EMBL" id="REG90808.1"/>
    </source>
</evidence>
<dbReference type="InterPro" id="IPR011990">
    <property type="entry name" value="TPR-like_helical_dom_sf"/>
</dbReference>
<evidence type="ECO:0000313" key="5">
    <source>
        <dbReference type="Proteomes" id="UP000257136"/>
    </source>
</evidence>
<dbReference type="InterPro" id="IPR019734">
    <property type="entry name" value="TPR_rpt"/>
</dbReference>
<dbReference type="RefSeq" id="WP_115815093.1">
    <property type="nucleotide sequence ID" value="NZ_QUNI01000018.1"/>
</dbReference>
<proteinExistence type="predicted"/>
<keyword evidence="1" id="KW-0802">TPR repeat</keyword>
<keyword evidence="2" id="KW-0175">Coiled coil</keyword>
<organism evidence="4 5">
    <name type="scientific">Flavobacterium aquicola</name>
    <dbReference type="NCBI Taxonomy" id="1682742"/>
    <lineage>
        <taxon>Bacteria</taxon>
        <taxon>Pseudomonadati</taxon>
        <taxon>Bacteroidota</taxon>
        <taxon>Flavobacteriia</taxon>
        <taxon>Flavobacteriales</taxon>
        <taxon>Flavobacteriaceae</taxon>
        <taxon>Flavobacterium</taxon>
    </lineage>
</organism>